<proteinExistence type="predicted"/>
<accession>A0A1G2G0V0</accession>
<reference evidence="1 2" key="1">
    <citation type="journal article" date="2016" name="Nat. Commun.">
        <title>Thousands of microbial genomes shed light on interconnected biogeochemical processes in an aquifer system.</title>
        <authorList>
            <person name="Anantharaman K."/>
            <person name="Brown C.T."/>
            <person name="Hug L.A."/>
            <person name="Sharon I."/>
            <person name="Castelle C.J."/>
            <person name="Probst A.J."/>
            <person name="Thomas B.C."/>
            <person name="Singh A."/>
            <person name="Wilkins M.J."/>
            <person name="Karaoz U."/>
            <person name="Brodie E.L."/>
            <person name="Williams K.H."/>
            <person name="Hubbard S.S."/>
            <person name="Banfield J.F."/>
        </authorList>
    </citation>
    <scope>NUCLEOTIDE SEQUENCE [LARGE SCALE GENOMIC DNA]</scope>
</reference>
<comment type="caution">
    <text evidence="1">The sequence shown here is derived from an EMBL/GenBank/DDBJ whole genome shotgun (WGS) entry which is preliminary data.</text>
</comment>
<protein>
    <submittedName>
        <fullName evidence="1">Uncharacterized protein</fullName>
    </submittedName>
</protein>
<dbReference type="EMBL" id="MHNK01000010">
    <property type="protein sequence ID" value="OGZ43965.1"/>
    <property type="molecule type" value="Genomic_DNA"/>
</dbReference>
<name>A0A1G2G0V0_9BACT</name>
<evidence type="ECO:0000313" key="1">
    <source>
        <dbReference type="EMBL" id="OGZ43965.1"/>
    </source>
</evidence>
<sequence>MPDEEKGWQIGYTASNSGLVWLDSLYTEEEANRQKDVANLMSRRPGLRGCIDLTTWHVRKKPNMDIECGSKSSDPKK</sequence>
<organism evidence="1 2">
    <name type="scientific">Candidatus Ryanbacteria bacterium RIFCSPHIGHO2_01_FULL_45_22</name>
    <dbReference type="NCBI Taxonomy" id="1802114"/>
    <lineage>
        <taxon>Bacteria</taxon>
        <taxon>Candidatus Ryaniibacteriota</taxon>
    </lineage>
</organism>
<evidence type="ECO:0000313" key="2">
    <source>
        <dbReference type="Proteomes" id="UP000177480"/>
    </source>
</evidence>
<dbReference type="AlphaFoldDB" id="A0A1G2G0V0"/>
<gene>
    <name evidence="1" type="ORF">A2719_03315</name>
</gene>
<dbReference type="Proteomes" id="UP000177480">
    <property type="component" value="Unassembled WGS sequence"/>
</dbReference>
<dbReference type="STRING" id="1802114.A2719_03315"/>